<gene>
    <name evidence="5" type="ordered locus">RB2501_01815</name>
</gene>
<dbReference type="GO" id="GO:0005829">
    <property type="term" value="C:cytosol"/>
    <property type="evidence" value="ECO:0007669"/>
    <property type="project" value="TreeGrafter"/>
</dbReference>
<dbReference type="Gene3D" id="3.40.50.720">
    <property type="entry name" value="NAD(P)-binding Rossmann-like Domain"/>
    <property type="match status" value="1"/>
</dbReference>
<evidence type="ECO:0000313" key="6">
    <source>
        <dbReference type="Proteomes" id="UP000009049"/>
    </source>
</evidence>
<dbReference type="PANTHER" id="PTHR21089">
    <property type="entry name" value="SHIKIMATE DEHYDROGENASE"/>
    <property type="match status" value="1"/>
</dbReference>
<dbReference type="GO" id="GO:0004764">
    <property type="term" value="F:shikimate 3-dehydrogenase (NADP+) activity"/>
    <property type="evidence" value="ECO:0007669"/>
    <property type="project" value="InterPro"/>
</dbReference>
<dbReference type="CDD" id="cd01065">
    <property type="entry name" value="NAD_bind_Shikimate_DH"/>
    <property type="match status" value="1"/>
</dbReference>
<proteinExistence type="predicted"/>
<feature type="domain" description="Shikimate dehydrogenase substrate binding N-terminal" evidence="4">
    <location>
        <begin position="6"/>
        <end position="88"/>
    </location>
</feature>
<dbReference type="AlphaFoldDB" id="A4CQ38"/>
<reference evidence="5 6" key="1">
    <citation type="journal article" date="2009" name="J. Bacteriol.">
        <title>Complete genome sequence of Robiginitalea biformata HTCC2501.</title>
        <authorList>
            <person name="Oh H.M."/>
            <person name="Giovannoni S.J."/>
            <person name="Lee K."/>
            <person name="Ferriera S."/>
            <person name="Johnson J."/>
            <person name="Cho J.C."/>
        </authorList>
    </citation>
    <scope>NUCLEOTIDE SEQUENCE [LARGE SCALE GENOMIC DNA]</scope>
    <source>
        <strain evidence="6">ATCC BAA-864 / HTCC2501 / KCTC 12146</strain>
    </source>
</reference>
<dbReference type="KEGG" id="rbi:RB2501_01815"/>
<evidence type="ECO:0000256" key="3">
    <source>
        <dbReference type="ARBA" id="ARBA00023141"/>
    </source>
</evidence>
<dbReference type="PANTHER" id="PTHR21089:SF1">
    <property type="entry name" value="BIFUNCTIONAL 3-DEHYDROQUINATE DEHYDRATASE_SHIKIMATE DEHYDROGENASE, CHLOROPLASTIC"/>
    <property type="match status" value="1"/>
</dbReference>
<dbReference type="OrthoDB" id="9792692at2"/>
<dbReference type="GO" id="GO:0019632">
    <property type="term" value="P:shikimate metabolic process"/>
    <property type="evidence" value="ECO:0007669"/>
    <property type="project" value="TreeGrafter"/>
</dbReference>
<dbReference type="Gene3D" id="3.40.50.10860">
    <property type="entry name" value="Leucine Dehydrogenase, chain A, domain 1"/>
    <property type="match status" value="1"/>
</dbReference>
<dbReference type="InterPro" id="IPR022893">
    <property type="entry name" value="Shikimate_DH_fam"/>
</dbReference>
<dbReference type="EMBL" id="CP001712">
    <property type="protein sequence ID" value="EAR14123.1"/>
    <property type="molecule type" value="Genomic_DNA"/>
</dbReference>
<dbReference type="Pfam" id="PF08501">
    <property type="entry name" value="Shikimate_dh_N"/>
    <property type="match status" value="1"/>
</dbReference>
<organism evidence="5 6">
    <name type="scientific">Robiginitalea biformata (strain ATCC BAA-864 / DSM 15991 / KCTC 12146 / HTCC2501)</name>
    <dbReference type="NCBI Taxonomy" id="313596"/>
    <lineage>
        <taxon>Bacteria</taxon>
        <taxon>Pseudomonadati</taxon>
        <taxon>Bacteroidota</taxon>
        <taxon>Flavobacteriia</taxon>
        <taxon>Flavobacteriales</taxon>
        <taxon>Flavobacteriaceae</taxon>
        <taxon>Robiginitalea</taxon>
    </lineage>
</organism>
<dbReference type="GO" id="GO:0050661">
    <property type="term" value="F:NADP binding"/>
    <property type="evidence" value="ECO:0007669"/>
    <property type="project" value="TreeGrafter"/>
</dbReference>
<evidence type="ECO:0000259" key="4">
    <source>
        <dbReference type="Pfam" id="PF08501"/>
    </source>
</evidence>
<protein>
    <submittedName>
        <fullName evidence="5">Putative shikimate 5-dehydrogenase</fullName>
    </submittedName>
</protein>
<dbReference type="InterPro" id="IPR013708">
    <property type="entry name" value="Shikimate_DH-bd_N"/>
</dbReference>
<comment type="pathway">
    <text evidence="1">Metabolic intermediate biosynthesis; chorismate biosynthesis; chorismate from D-erythrose 4-phosphate and phosphoenolpyruvate: step 4/7.</text>
</comment>
<dbReference type="GO" id="GO:0009073">
    <property type="term" value="P:aromatic amino acid family biosynthetic process"/>
    <property type="evidence" value="ECO:0007669"/>
    <property type="project" value="UniProtKB-KW"/>
</dbReference>
<dbReference type="InterPro" id="IPR046346">
    <property type="entry name" value="Aminoacid_DH-like_N_sf"/>
</dbReference>
<dbReference type="STRING" id="313596.RB2501_01815"/>
<dbReference type="SUPFAM" id="SSF51735">
    <property type="entry name" value="NAD(P)-binding Rossmann-fold domains"/>
    <property type="match status" value="1"/>
</dbReference>
<name>A4CQ38_ROBBH</name>
<dbReference type="InterPro" id="IPR036291">
    <property type="entry name" value="NAD(P)-bd_dom_sf"/>
</dbReference>
<keyword evidence="3" id="KW-0057">Aromatic amino acid biosynthesis</keyword>
<keyword evidence="2" id="KW-0560">Oxidoreductase</keyword>
<accession>A4CQ38</accession>
<dbReference type="Proteomes" id="UP000009049">
    <property type="component" value="Chromosome"/>
</dbReference>
<evidence type="ECO:0000256" key="1">
    <source>
        <dbReference type="ARBA" id="ARBA00004871"/>
    </source>
</evidence>
<evidence type="ECO:0000313" key="5">
    <source>
        <dbReference type="EMBL" id="EAR14123.1"/>
    </source>
</evidence>
<dbReference type="SUPFAM" id="SSF53223">
    <property type="entry name" value="Aminoacid dehydrogenase-like, N-terminal domain"/>
    <property type="match status" value="1"/>
</dbReference>
<sequence length="250" mass="27474">MHRFGLIGKDISYSFSPGYFGEKFRKLGLEDYTYQIFDLADISEFPALFGEYPDLKGLNVTIPYKQVVMPFLDHIAPEAARIGAVNTICLQGSITTGHNTDVTGFRESLRPLLLPADREALILGTGGASRAVAHALEQLGIHFRYVSRNPGPGQLSYTGLDAPTLREVQIVVNTTPLGTHPNTDARPEIPYEALGPEHLLFDLIYNPGQTAFLSEGRSRGSRIKNGLEMLEIQAEHAWKLWNAPAATPGN</sequence>
<keyword evidence="3" id="KW-0028">Amino-acid biosynthesis</keyword>
<dbReference type="RefSeq" id="WP_015755559.1">
    <property type="nucleotide sequence ID" value="NC_013222.1"/>
</dbReference>
<dbReference type="eggNOG" id="COG0169">
    <property type="taxonomic scope" value="Bacteria"/>
</dbReference>
<keyword evidence="6" id="KW-1185">Reference proteome</keyword>
<evidence type="ECO:0000256" key="2">
    <source>
        <dbReference type="ARBA" id="ARBA00023002"/>
    </source>
</evidence>
<dbReference type="GO" id="GO:0009423">
    <property type="term" value="P:chorismate biosynthetic process"/>
    <property type="evidence" value="ECO:0007669"/>
    <property type="project" value="TreeGrafter"/>
</dbReference>
<dbReference type="HOGENOM" id="CLU_044063_4_1_10"/>